<dbReference type="InterPro" id="IPR000531">
    <property type="entry name" value="Beta-barrel_TonB"/>
</dbReference>
<dbReference type="InterPro" id="IPR008969">
    <property type="entry name" value="CarboxyPept-like_regulatory"/>
</dbReference>
<dbReference type="AlphaFoldDB" id="A0A7K1GNG3"/>
<feature type="domain" description="TonB-dependent receptor plug" evidence="14">
    <location>
        <begin position="215"/>
        <end position="337"/>
    </location>
</feature>
<keyword evidence="9 10" id="KW-0998">Cell outer membrane</keyword>
<name>A0A7K1GNG3_9FLAO</name>
<dbReference type="PANTHER" id="PTHR30069">
    <property type="entry name" value="TONB-DEPENDENT OUTER MEMBRANE RECEPTOR"/>
    <property type="match status" value="1"/>
</dbReference>
<dbReference type="GO" id="GO:0015344">
    <property type="term" value="F:siderophore uptake transmembrane transporter activity"/>
    <property type="evidence" value="ECO:0007669"/>
    <property type="project" value="TreeGrafter"/>
</dbReference>
<dbReference type="GO" id="GO:0009279">
    <property type="term" value="C:cell outer membrane"/>
    <property type="evidence" value="ECO:0007669"/>
    <property type="project" value="UniProtKB-SubCell"/>
</dbReference>
<gene>
    <name evidence="15" type="ORF">GJV77_10960</name>
</gene>
<dbReference type="SUPFAM" id="SSF49464">
    <property type="entry name" value="Carboxypeptidase regulatory domain-like"/>
    <property type="match status" value="1"/>
</dbReference>
<evidence type="ECO:0000256" key="3">
    <source>
        <dbReference type="ARBA" id="ARBA00022452"/>
    </source>
</evidence>
<organism evidence="15 16">
    <name type="scientific">Myroides pelagicus</name>
    <dbReference type="NCBI Taxonomy" id="270914"/>
    <lineage>
        <taxon>Bacteria</taxon>
        <taxon>Pseudomonadati</taxon>
        <taxon>Bacteroidota</taxon>
        <taxon>Flavobacteriia</taxon>
        <taxon>Flavobacteriales</taxon>
        <taxon>Flavobacteriaceae</taxon>
        <taxon>Myroides</taxon>
    </lineage>
</organism>
<evidence type="ECO:0000256" key="2">
    <source>
        <dbReference type="ARBA" id="ARBA00022448"/>
    </source>
</evidence>
<protein>
    <submittedName>
        <fullName evidence="15">TonB-dependent receptor</fullName>
    </submittedName>
</protein>
<comment type="caution">
    <text evidence="15">The sequence shown here is derived from an EMBL/GenBank/DDBJ whole genome shotgun (WGS) entry which is preliminary data.</text>
</comment>
<keyword evidence="5 12" id="KW-0732">Signal</keyword>
<dbReference type="PROSITE" id="PS52016">
    <property type="entry name" value="TONB_DEPENDENT_REC_3"/>
    <property type="match status" value="1"/>
</dbReference>
<dbReference type="Gene3D" id="2.40.170.20">
    <property type="entry name" value="TonB-dependent receptor, beta-barrel domain"/>
    <property type="match status" value="1"/>
</dbReference>
<dbReference type="GO" id="GO:0044718">
    <property type="term" value="P:siderophore transmembrane transport"/>
    <property type="evidence" value="ECO:0007669"/>
    <property type="project" value="TreeGrafter"/>
</dbReference>
<feature type="domain" description="TonB-dependent receptor-like beta-barrel" evidence="13">
    <location>
        <begin position="496"/>
        <end position="964"/>
    </location>
</feature>
<reference evidence="15 16" key="1">
    <citation type="journal article" date="2006" name="Int. J. Syst. Evol. Microbiol.">
        <title>Myroides pelagicus sp. nov., isolated from seawater in Thailand.</title>
        <authorList>
            <person name="Yoon J."/>
            <person name="Maneerat S."/>
            <person name="Kawai F."/>
            <person name="Yokota A."/>
        </authorList>
    </citation>
    <scope>NUCLEOTIDE SEQUENCE [LARGE SCALE GENOMIC DNA]</scope>
    <source>
        <strain evidence="15 16">SM1T</strain>
    </source>
</reference>
<feature type="signal peptide" evidence="12">
    <location>
        <begin position="1"/>
        <end position="19"/>
    </location>
</feature>
<dbReference type="PANTHER" id="PTHR30069:SF29">
    <property type="entry name" value="HEMOGLOBIN AND HEMOGLOBIN-HAPTOGLOBIN-BINDING PROTEIN 1-RELATED"/>
    <property type="match status" value="1"/>
</dbReference>
<dbReference type="Gene3D" id="2.60.40.1120">
    <property type="entry name" value="Carboxypeptidase-like, regulatory domain"/>
    <property type="match status" value="1"/>
</dbReference>
<dbReference type="EMBL" id="WMJY01000025">
    <property type="protein sequence ID" value="MTH30415.1"/>
    <property type="molecule type" value="Genomic_DNA"/>
</dbReference>
<keyword evidence="8 15" id="KW-0675">Receptor</keyword>
<evidence type="ECO:0000256" key="8">
    <source>
        <dbReference type="ARBA" id="ARBA00023170"/>
    </source>
</evidence>
<comment type="similarity">
    <text evidence="10 11">Belongs to the TonB-dependent receptor family.</text>
</comment>
<dbReference type="Pfam" id="PF00593">
    <property type="entry name" value="TonB_dep_Rec_b-barrel"/>
    <property type="match status" value="1"/>
</dbReference>
<evidence type="ECO:0000256" key="10">
    <source>
        <dbReference type="PROSITE-ProRule" id="PRU01360"/>
    </source>
</evidence>
<dbReference type="Proteomes" id="UP000488936">
    <property type="component" value="Unassembled WGS sequence"/>
</dbReference>
<keyword evidence="2 10" id="KW-0813">Transport</keyword>
<dbReference type="Gene3D" id="2.170.130.10">
    <property type="entry name" value="TonB-dependent receptor, plug domain"/>
    <property type="match status" value="1"/>
</dbReference>
<evidence type="ECO:0000256" key="1">
    <source>
        <dbReference type="ARBA" id="ARBA00004571"/>
    </source>
</evidence>
<keyword evidence="4 10" id="KW-0812">Transmembrane</keyword>
<sequence length="1048" mass="116777">MKKKYLLACVCFAALTTQAADRWSHTTDNDGHLETLLAIDKVKINAPTTLRDIIKVVEKTTDNRFVYLSDSIGLNQPFDLSGEFEVNHLLDLMAQSSNLEFKHEGKKILVRESQQQQKDLVLRGRIFDEQQQPLIGVDIRDTANRYVATTDINGNFELKTKEAPVTVIFSYTGYKTITQTFSRSTSKIHLQLHEFTEMLNEIVVTGQGADMQRKRLANNVTVIKATDIDKLPSQRVDQLLATQLPNAQINLTGGQSGSTSLIRSRGVNSAFLSSTPIIYIDGVRLDNNNTRTALGGSVQGSSMSSIADIPVDNIEKIEFINGGAATTMYGSDAANGVIQIFTKKRGMPGTYVNIHTEMGVETPTTDFLYFERTKDLLFQNGFYQKYRLNLNGESDSGFGYNFATSFKNSSGVQIHNQNENQRFDLSSGFRAKLSETVAYESSFLYVYNKYKRNRNGNQGGYTGLWFAEDGASKFTGPGFNNRLDEMDTAEFDLMKDFVSNAERLQDNSINVNRFTTSQQFKYNPLENLSFKLVGGLDYRIQDQNDIQTNEYLSLTKGQEITDQGNITKTQRKYIGLTLEFNGQHTLKLNDFSFITTVGGQLFRNSDKQTLIKGTNIRDGAHSISEAAIRTSEEYIAEVLNYGFYIQENIGYKDKLFLDLGVRGDRNPSFGKNIGTQYYPKAGVSYLLSQEQWFPTALFNSVRLRGSYGVAGNLPPAYANEKTISFDGFEGDQAAQFAQPGNDDLRPEKTHTWEGGVDFSVWNNRVTLGVGYYYSKTKDALFYVPPAPSSGYTKSQLYNIGEIENKGFELNLSVVAIDKADWTLMVNGSLNTLSNQVLSTGGAPAFNINGFSSRTLQTVVEEGQPVGFIRGNYGVFDENGVLESTTPQSYLGTTIPKMFGNLGLNLRYKDFNLFANANYQTGAYAANWDAQFRYYYGASEDFIPAGEIEANGRKNWLNMTNRFVEKTDYLKIRTIGLTYAYRPADKQFYKSVTFGLTVSNPFNFTSSSFDPEATISGAAQGQGGASTGGIAYATYSAPRQFLGSIKVNF</sequence>
<evidence type="ECO:0000256" key="5">
    <source>
        <dbReference type="ARBA" id="ARBA00022729"/>
    </source>
</evidence>
<dbReference type="InterPro" id="IPR036942">
    <property type="entry name" value="Beta-barrel_TonB_sf"/>
</dbReference>
<dbReference type="InterPro" id="IPR039426">
    <property type="entry name" value="TonB-dep_rcpt-like"/>
</dbReference>
<keyword evidence="7 10" id="KW-0472">Membrane</keyword>
<evidence type="ECO:0000259" key="14">
    <source>
        <dbReference type="Pfam" id="PF07715"/>
    </source>
</evidence>
<dbReference type="InterPro" id="IPR012910">
    <property type="entry name" value="Plug_dom"/>
</dbReference>
<comment type="subcellular location">
    <subcellularLocation>
        <location evidence="1 10">Cell outer membrane</location>
        <topology evidence="1 10">Multi-pass membrane protein</topology>
    </subcellularLocation>
</comment>
<keyword evidence="6 11" id="KW-0798">TonB box</keyword>
<keyword evidence="3 10" id="KW-1134">Transmembrane beta strand</keyword>
<evidence type="ECO:0000256" key="12">
    <source>
        <dbReference type="SAM" id="SignalP"/>
    </source>
</evidence>
<evidence type="ECO:0000313" key="15">
    <source>
        <dbReference type="EMBL" id="MTH30415.1"/>
    </source>
</evidence>
<accession>A0A7K1GNG3</accession>
<evidence type="ECO:0000256" key="11">
    <source>
        <dbReference type="RuleBase" id="RU003357"/>
    </source>
</evidence>
<dbReference type="Pfam" id="PF13715">
    <property type="entry name" value="CarbopepD_reg_2"/>
    <property type="match status" value="1"/>
</dbReference>
<evidence type="ECO:0000313" key="16">
    <source>
        <dbReference type="Proteomes" id="UP000488936"/>
    </source>
</evidence>
<dbReference type="OrthoDB" id="9768177at2"/>
<dbReference type="InterPro" id="IPR037066">
    <property type="entry name" value="Plug_dom_sf"/>
</dbReference>
<feature type="chain" id="PRO_5029641606" evidence="12">
    <location>
        <begin position="20"/>
        <end position="1048"/>
    </location>
</feature>
<evidence type="ECO:0000256" key="6">
    <source>
        <dbReference type="ARBA" id="ARBA00023077"/>
    </source>
</evidence>
<dbReference type="RefSeq" id="WP_155036399.1">
    <property type="nucleotide sequence ID" value="NZ_JAYMMG010000017.1"/>
</dbReference>
<evidence type="ECO:0000256" key="4">
    <source>
        <dbReference type="ARBA" id="ARBA00022692"/>
    </source>
</evidence>
<keyword evidence="16" id="KW-1185">Reference proteome</keyword>
<proteinExistence type="inferred from homology"/>
<dbReference type="Pfam" id="PF07715">
    <property type="entry name" value="Plug"/>
    <property type="match status" value="1"/>
</dbReference>
<evidence type="ECO:0000256" key="9">
    <source>
        <dbReference type="ARBA" id="ARBA00023237"/>
    </source>
</evidence>
<evidence type="ECO:0000256" key="7">
    <source>
        <dbReference type="ARBA" id="ARBA00023136"/>
    </source>
</evidence>
<dbReference type="SUPFAM" id="SSF56935">
    <property type="entry name" value="Porins"/>
    <property type="match status" value="1"/>
</dbReference>
<evidence type="ECO:0000259" key="13">
    <source>
        <dbReference type="Pfam" id="PF00593"/>
    </source>
</evidence>